<name>A0ABS2WHJ3_9BACL</name>
<dbReference type="PANTHER" id="PTHR35335">
    <property type="entry name" value="UPF0716 PROTEIN FXSA"/>
    <property type="match status" value="1"/>
</dbReference>
<accession>A0ABS2WHJ3</accession>
<gene>
    <name evidence="1" type="primary">fxsA</name>
    <name evidence="1" type="ORF">JQC72_05595</name>
</gene>
<dbReference type="Pfam" id="PF04186">
    <property type="entry name" value="FxsA"/>
    <property type="match status" value="1"/>
</dbReference>
<proteinExistence type="predicted"/>
<sequence length="130" mass="14681">MLRWVLLALIVVPVLEIAGLVAIGNWIGPMPTIVLVLGTGLLGAYLARQQGWQTWRLLQIQLRNGEMPGETLLDGLCILMGGVCLVIPGFFSDVIGIFLLIPYTRGIARLWLKRWLLKKFSGRLHWSYRR</sequence>
<dbReference type="Proteomes" id="UP001177120">
    <property type="component" value="Unassembled WGS sequence"/>
</dbReference>
<dbReference type="RefSeq" id="WP_205493626.1">
    <property type="nucleotide sequence ID" value="NZ_JAFHAP010000006.1"/>
</dbReference>
<evidence type="ECO:0000313" key="1">
    <source>
        <dbReference type="EMBL" id="MBN2908997.1"/>
    </source>
</evidence>
<protein>
    <submittedName>
        <fullName evidence="1">Membrane protein FxsA</fullName>
    </submittedName>
</protein>
<reference evidence="1" key="1">
    <citation type="journal article" date="2024" name="Int. J. Syst. Evol. Microbiol.">
        <title>Polycladomyces zharkentensis sp. nov., a novel thermophilic cellulose- and starch-degrading member of the Bacillota from a geothermal aquifer in Kazakhstan.</title>
        <authorList>
            <person name="Mashzhan A."/>
            <person name="Kistaubayeva A."/>
            <person name="Javier-Lopez R."/>
            <person name="Bissenova U."/>
            <person name="Bissenbay A."/>
            <person name="Birkeland N.K."/>
        </authorList>
    </citation>
    <scope>NUCLEOTIDE SEQUENCE</scope>
    <source>
        <strain evidence="1">ZKZ2T</strain>
    </source>
</reference>
<evidence type="ECO:0000313" key="2">
    <source>
        <dbReference type="Proteomes" id="UP001177120"/>
    </source>
</evidence>
<dbReference type="PANTHER" id="PTHR35335:SF1">
    <property type="entry name" value="UPF0716 PROTEIN FXSA"/>
    <property type="match status" value="1"/>
</dbReference>
<dbReference type="InterPro" id="IPR007313">
    <property type="entry name" value="FxsA"/>
</dbReference>
<comment type="caution">
    <text evidence="1">The sequence shown here is derived from an EMBL/GenBank/DDBJ whole genome shotgun (WGS) entry which is preliminary data.</text>
</comment>
<dbReference type="EMBL" id="JAFHAP010000006">
    <property type="protein sequence ID" value="MBN2908997.1"/>
    <property type="molecule type" value="Genomic_DNA"/>
</dbReference>
<keyword evidence="2" id="KW-1185">Reference proteome</keyword>
<dbReference type="NCBIfam" id="NF008528">
    <property type="entry name" value="PRK11463.1-2"/>
    <property type="match status" value="1"/>
</dbReference>
<organism evidence="1 2">
    <name type="scientific">Polycladomyces zharkentensis</name>
    <dbReference type="NCBI Taxonomy" id="2807616"/>
    <lineage>
        <taxon>Bacteria</taxon>
        <taxon>Bacillati</taxon>
        <taxon>Bacillota</taxon>
        <taxon>Bacilli</taxon>
        <taxon>Bacillales</taxon>
        <taxon>Thermoactinomycetaceae</taxon>
        <taxon>Polycladomyces</taxon>
    </lineage>
</organism>